<keyword evidence="10" id="KW-0472">Membrane</keyword>
<proteinExistence type="predicted"/>
<dbReference type="InterPro" id="IPR036097">
    <property type="entry name" value="HisK_dim/P_sf"/>
</dbReference>
<dbReference type="Gene3D" id="3.30.565.10">
    <property type="entry name" value="Histidine kinase-like ATPase, C-terminal domain"/>
    <property type="match status" value="1"/>
</dbReference>
<dbReference type="InterPro" id="IPR050980">
    <property type="entry name" value="2C_sensor_his_kinase"/>
</dbReference>
<keyword evidence="10" id="KW-0812">Transmembrane</keyword>
<accession>A0ABS1DKA0</accession>
<reference evidence="12 13" key="1">
    <citation type="journal article" date="2020" name="Microorganisms">
        <title>Osmotic Adaptation and Compatible Solute Biosynthesis of Phototrophic Bacteria as Revealed from Genome Analyses.</title>
        <authorList>
            <person name="Imhoff J.F."/>
            <person name="Rahn T."/>
            <person name="Kunzel S."/>
            <person name="Keller A."/>
            <person name="Neulinger S.C."/>
        </authorList>
    </citation>
    <scope>NUCLEOTIDE SEQUENCE [LARGE SCALE GENOMIC DNA]</scope>
    <source>
        <strain evidence="12 13">DSM 9895</strain>
    </source>
</reference>
<keyword evidence="6" id="KW-0547">Nucleotide-binding</keyword>
<dbReference type="SUPFAM" id="SSF55874">
    <property type="entry name" value="ATPase domain of HSP90 chaperone/DNA topoisomerase II/histidine kinase"/>
    <property type="match status" value="1"/>
</dbReference>
<dbReference type="SUPFAM" id="SSF47384">
    <property type="entry name" value="Homodimeric domain of signal transducing histidine kinase"/>
    <property type="match status" value="1"/>
</dbReference>
<feature type="region of interest" description="Disordered" evidence="9">
    <location>
        <begin position="444"/>
        <end position="467"/>
    </location>
</feature>
<evidence type="ECO:0000256" key="1">
    <source>
        <dbReference type="ARBA" id="ARBA00000085"/>
    </source>
</evidence>
<dbReference type="PANTHER" id="PTHR44936:SF10">
    <property type="entry name" value="SENSOR PROTEIN RSTB"/>
    <property type="match status" value="1"/>
</dbReference>
<dbReference type="PROSITE" id="PS50109">
    <property type="entry name" value="HIS_KIN"/>
    <property type="match status" value="1"/>
</dbReference>
<dbReference type="InterPro" id="IPR005467">
    <property type="entry name" value="His_kinase_dom"/>
</dbReference>
<name>A0ABS1DKA0_9PROT</name>
<evidence type="ECO:0000313" key="13">
    <source>
        <dbReference type="Proteomes" id="UP001296873"/>
    </source>
</evidence>
<evidence type="ECO:0000256" key="7">
    <source>
        <dbReference type="ARBA" id="ARBA00022777"/>
    </source>
</evidence>
<dbReference type="InterPro" id="IPR036890">
    <property type="entry name" value="HATPase_C_sf"/>
</dbReference>
<dbReference type="EMBL" id="NRRL01000130">
    <property type="protein sequence ID" value="MBK1670936.1"/>
    <property type="molecule type" value="Genomic_DNA"/>
</dbReference>
<evidence type="ECO:0000256" key="9">
    <source>
        <dbReference type="SAM" id="MobiDB-lite"/>
    </source>
</evidence>
<dbReference type="SMART" id="SM00387">
    <property type="entry name" value="HATPase_c"/>
    <property type="match status" value="1"/>
</dbReference>
<comment type="catalytic activity">
    <reaction evidence="1">
        <text>ATP + protein L-histidine = ADP + protein N-phospho-L-histidine.</text>
        <dbReference type="EC" id="2.7.13.3"/>
    </reaction>
</comment>
<keyword evidence="5" id="KW-0808">Transferase</keyword>
<dbReference type="NCBIfam" id="NF033792">
    <property type="entry name" value="ActS_PrrB_HisK"/>
    <property type="match status" value="1"/>
</dbReference>
<feature type="transmembrane region" description="Helical" evidence="10">
    <location>
        <begin position="172"/>
        <end position="193"/>
    </location>
</feature>
<keyword evidence="4" id="KW-1003">Cell membrane</keyword>
<comment type="caution">
    <text evidence="12">The sequence shown here is derived from an EMBL/GenBank/DDBJ whole genome shotgun (WGS) entry which is preliminary data.</text>
</comment>
<dbReference type="Pfam" id="PF02518">
    <property type="entry name" value="HATPase_c"/>
    <property type="match status" value="1"/>
</dbReference>
<gene>
    <name evidence="12" type="ORF">CKO28_23265</name>
</gene>
<dbReference type="Gene3D" id="1.10.287.130">
    <property type="match status" value="1"/>
</dbReference>
<comment type="subcellular location">
    <subcellularLocation>
        <location evidence="2">Cell membrane</location>
        <topology evidence="2">Multi-pass membrane protein</topology>
    </subcellularLocation>
</comment>
<evidence type="ECO:0000256" key="5">
    <source>
        <dbReference type="ARBA" id="ARBA00022679"/>
    </source>
</evidence>
<dbReference type="Proteomes" id="UP001296873">
    <property type="component" value="Unassembled WGS sequence"/>
</dbReference>
<evidence type="ECO:0000313" key="12">
    <source>
        <dbReference type="EMBL" id="MBK1670936.1"/>
    </source>
</evidence>
<dbReference type="PANTHER" id="PTHR44936">
    <property type="entry name" value="SENSOR PROTEIN CREC"/>
    <property type="match status" value="1"/>
</dbReference>
<evidence type="ECO:0000256" key="8">
    <source>
        <dbReference type="ARBA" id="ARBA00022840"/>
    </source>
</evidence>
<keyword evidence="8" id="KW-0067">ATP-binding</keyword>
<keyword evidence="10" id="KW-1133">Transmembrane helix</keyword>
<evidence type="ECO:0000256" key="3">
    <source>
        <dbReference type="ARBA" id="ARBA00012438"/>
    </source>
</evidence>
<evidence type="ECO:0000256" key="2">
    <source>
        <dbReference type="ARBA" id="ARBA00004651"/>
    </source>
</evidence>
<dbReference type="InterPro" id="IPR047770">
    <property type="entry name" value="RegB"/>
</dbReference>
<dbReference type="InterPro" id="IPR003661">
    <property type="entry name" value="HisK_dim/P_dom"/>
</dbReference>
<dbReference type="InterPro" id="IPR003594">
    <property type="entry name" value="HATPase_dom"/>
</dbReference>
<evidence type="ECO:0000256" key="6">
    <source>
        <dbReference type="ARBA" id="ARBA00022741"/>
    </source>
</evidence>
<protein>
    <recommendedName>
        <fullName evidence="3">histidine kinase</fullName>
        <ecNumber evidence="3">2.7.13.3</ecNumber>
    </recommendedName>
</protein>
<dbReference type="EC" id="2.7.13.3" evidence="3"/>
<dbReference type="SMART" id="SM00388">
    <property type="entry name" value="HisKA"/>
    <property type="match status" value="1"/>
</dbReference>
<feature type="domain" description="Histidine kinase" evidence="11">
    <location>
        <begin position="228"/>
        <end position="439"/>
    </location>
</feature>
<evidence type="ECO:0000259" key="11">
    <source>
        <dbReference type="PROSITE" id="PS50109"/>
    </source>
</evidence>
<keyword evidence="13" id="KW-1185">Reference proteome</keyword>
<sequence>MTADAEPSLKRGLRTLTPTASAIADGGRVRLRTLNLIRWIAVGGQTAALAIVYVGLEYPLPIVPAGLLVLASVAVNLQAAWSHRGAPWLTDRGAAVYLAVDLVQLSALLALTGGLANPFALLILAPVTVSASVLSRTSTLALAGLAILSASVLSLVHAPLPWGNGGLDLPDLYIGGIWAALVLAVGFIAAYVFSLAAEAQRMSDALSATQMALAREQRLSALGGLAAAAAHELGSPLGTIAVVAREIRGEVPEGSDLQEDAELLLQESQRCRDILARLAAQPEGDRGDASFWDLPLSALAQSAAQPFERDDIALEVNTAPRDSTRQPTLQRKPEILHAIGTLVQNAMGFAASRVILEARWDSRTAELAILDDGPGFDPQILPYIGEPYLSTRRRDSGGENMGLGIFIARTLLARTGADVLFDNRPEGGAQAIVRWPRARLEEAAPVGGGATTRLGYDPGRQDERVTP</sequence>
<keyword evidence="7" id="KW-0418">Kinase</keyword>
<feature type="transmembrane region" description="Helical" evidence="10">
    <location>
        <begin position="36"/>
        <end position="56"/>
    </location>
</feature>
<evidence type="ECO:0000256" key="10">
    <source>
        <dbReference type="SAM" id="Phobius"/>
    </source>
</evidence>
<organism evidence="12 13">
    <name type="scientific">Rhodovibrio sodomensis</name>
    <dbReference type="NCBI Taxonomy" id="1088"/>
    <lineage>
        <taxon>Bacteria</taxon>
        <taxon>Pseudomonadati</taxon>
        <taxon>Pseudomonadota</taxon>
        <taxon>Alphaproteobacteria</taxon>
        <taxon>Rhodospirillales</taxon>
        <taxon>Rhodovibrionaceae</taxon>
        <taxon>Rhodovibrio</taxon>
    </lineage>
</organism>
<evidence type="ECO:0000256" key="4">
    <source>
        <dbReference type="ARBA" id="ARBA00022475"/>
    </source>
</evidence>
<feature type="transmembrane region" description="Helical" evidence="10">
    <location>
        <begin position="141"/>
        <end position="160"/>
    </location>
</feature>